<name>A0A177K7L2_9MICO</name>
<dbReference type="Proteomes" id="UP000076998">
    <property type="component" value="Unassembled WGS sequence"/>
</dbReference>
<evidence type="ECO:0000256" key="1">
    <source>
        <dbReference type="SAM" id="SignalP"/>
    </source>
</evidence>
<evidence type="ECO:0000313" key="2">
    <source>
        <dbReference type="EMBL" id="OAH49389.1"/>
    </source>
</evidence>
<organism evidence="2 3">
    <name type="scientific">Microbacterium oleivorans</name>
    <dbReference type="NCBI Taxonomy" id="273677"/>
    <lineage>
        <taxon>Bacteria</taxon>
        <taxon>Bacillati</taxon>
        <taxon>Actinomycetota</taxon>
        <taxon>Actinomycetes</taxon>
        <taxon>Micrococcales</taxon>
        <taxon>Microbacteriaceae</taxon>
        <taxon>Microbacterium</taxon>
    </lineage>
</organism>
<feature type="chain" id="PRO_5038508716" evidence="1">
    <location>
        <begin position="21"/>
        <end position="201"/>
    </location>
</feature>
<dbReference type="PROSITE" id="PS51257">
    <property type="entry name" value="PROKAR_LIPOPROTEIN"/>
    <property type="match status" value="1"/>
</dbReference>
<protein>
    <submittedName>
        <fullName evidence="2">Uncharacterized protein</fullName>
    </submittedName>
</protein>
<feature type="signal peptide" evidence="1">
    <location>
        <begin position="1"/>
        <end position="20"/>
    </location>
</feature>
<accession>A0A177K7L2</accession>
<evidence type="ECO:0000313" key="3">
    <source>
        <dbReference type="Proteomes" id="UP000076998"/>
    </source>
</evidence>
<comment type="caution">
    <text evidence="2">The sequence shown here is derived from an EMBL/GenBank/DDBJ whole genome shotgun (WGS) entry which is preliminary data.</text>
</comment>
<keyword evidence="1" id="KW-0732">Signal</keyword>
<gene>
    <name evidence="2" type="ORF">AYL44_11030</name>
</gene>
<dbReference type="AlphaFoldDB" id="A0A177K7L2"/>
<reference evidence="2 3" key="1">
    <citation type="submission" date="2016-02" db="EMBL/GenBank/DDBJ databases">
        <authorList>
            <person name="Wen L."/>
            <person name="He K."/>
            <person name="Yang H."/>
        </authorList>
    </citation>
    <scope>NUCLEOTIDE SEQUENCE [LARGE SCALE GENOMIC DNA]</scope>
    <source>
        <strain evidence="2 3">CD11_3</strain>
    </source>
</reference>
<sequence length="201" mass="21053">MSSRRASVALAFAAALGSTAAVGLTGCTAESAPPAETQEVSPQQTEAVEFAPATGTEVATDEYTFRLPDGWGFPDGAPDGFDPTTFAADLQDDDDYPDNVNILVSPGGEVTSDQVEQSGIDELEDAGATDVQTLDRVTAAGSESAHLTATVSTGEVPYVIDQYYLVDAGQTYIVTFSSSVDVPQEDRDALAMSVLATWQWV</sequence>
<dbReference type="RefSeq" id="WP_064003343.1">
    <property type="nucleotide sequence ID" value="NZ_LSTV01000004.1"/>
</dbReference>
<dbReference type="EMBL" id="LSTV01000004">
    <property type="protein sequence ID" value="OAH49389.1"/>
    <property type="molecule type" value="Genomic_DNA"/>
</dbReference>
<dbReference type="Gene3D" id="3.40.1000.10">
    <property type="entry name" value="Mog1/PsbP, alpha/beta/alpha sandwich"/>
    <property type="match status" value="1"/>
</dbReference>
<proteinExistence type="predicted"/>